<dbReference type="InterPro" id="IPR013520">
    <property type="entry name" value="Ribonucl_H"/>
</dbReference>
<dbReference type="PANTHER" id="PTHR30231:SF41">
    <property type="entry name" value="DNA POLYMERASE III SUBUNIT EPSILON"/>
    <property type="match status" value="1"/>
</dbReference>
<comment type="function">
    <text evidence="16">DNA polymerase III is a complex, multichain enzyme responsible for most of the replicative synthesis in bacteria. The epsilon subunit contain the editing function and is a proofreading 3'-5' exonuclease.</text>
</comment>
<dbReference type="Pfam" id="PF00929">
    <property type="entry name" value="RNase_T"/>
    <property type="match status" value="1"/>
</dbReference>
<evidence type="ECO:0000256" key="4">
    <source>
        <dbReference type="ARBA" id="ARBA00020352"/>
    </source>
</evidence>
<dbReference type="CDD" id="cd06131">
    <property type="entry name" value="DNA_pol_III_epsilon_Ecoli_like"/>
    <property type="match status" value="1"/>
</dbReference>
<dbReference type="NCBIfam" id="TIGR01406">
    <property type="entry name" value="dnaQ_proteo"/>
    <property type="match status" value="1"/>
</dbReference>
<dbReference type="Proteomes" id="UP001157134">
    <property type="component" value="Unassembled WGS sequence"/>
</dbReference>
<evidence type="ECO:0000313" key="19">
    <source>
        <dbReference type="Proteomes" id="UP001157134"/>
    </source>
</evidence>
<dbReference type="SUPFAM" id="SSF53098">
    <property type="entry name" value="Ribonuclease H-like"/>
    <property type="match status" value="1"/>
</dbReference>
<dbReference type="InterPro" id="IPR006054">
    <property type="entry name" value="DnaQ"/>
</dbReference>
<keyword evidence="9 16" id="KW-0479">Metal-binding</keyword>
<evidence type="ECO:0000256" key="2">
    <source>
        <dbReference type="ARBA" id="ARBA00001946"/>
    </source>
</evidence>
<dbReference type="InterPro" id="IPR036397">
    <property type="entry name" value="RNaseH_sf"/>
</dbReference>
<dbReference type="NCBIfam" id="NF004316">
    <property type="entry name" value="PRK05711.1"/>
    <property type="match status" value="1"/>
</dbReference>
<dbReference type="NCBIfam" id="TIGR00573">
    <property type="entry name" value="dnaq"/>
    <property type="match status" value="1"/>
</dbReference>
<protein>
    <recommendedName>
        <fullName evidence="4 16">DNA polymerase III subunit epsilon</fullName>
        <ecNumber evidence="3 16">2.7.7.7</ecNumber>
    </recommendedName>
</protein>
<dbReference type="SMART" id="SM00479">
    <property type="entry name" value="EXOIII"/>
    <property type="match status" value="1"/>
</dbReference>
<name>A0ABQ6HBZ9_9GAMM</name>
<evidence type="ECO:0000259" key="17">
    <source>
        <dbReference type="SMART" id="SM00479"/>
    </source>
</evidence>
<reference evidence="18 19" key="1">
    <citation type="submission" date="2023-03" db="EMBL/GenBank/DDBJ databases">
        <title>Thalassotalea loyana LMG 22536T draft genome sequence.</title>
        <authorList>
            <person name="Sawabe T."/>
        </authorList>
    </citation>
    <scope>NUCLEOTIDE SEQUENCE [LARGE SCALE GENOMIC DNA]</scope>
    <source>
        <strain evidence="18 19">LMG 22536</strain>
    </source>
</reference>
<dbReference type="EC" id="2.7.7.7" evidence="3 16"/>
<keyword evidence="11 16" id="KW-0269">Exonuclease</keyword>
<keyword evidence="5 16" id="KW-0808">Transferase</keyword>
<comment type="subunit">
    <text evidence="16">DNA polymerase III contains a core (composed of alpha, epsilon and theta chains) that associates with a tau subunit. This core dimerizes to form the POLIII' complex. PolIII' associates with the gamma complex (composed of gamma, delta, delta', psi and chi chains) and with the beta chain to form the complete DNA polymerase III complex.</text>
</comment>
<feature type="domain" description="Exonuclease" evidence="17">
    <location>
        <begin position="11"/>
        <end position="184"/>
    </location>
</feature>
<comment type="cofactor">
    <cofactor evidence="1 16">
        <name>Mn(2+)</name>
        <dbReference type="ChEBI" id="CHEBI:29035"/>
    </cofactor>
</comment>
<dbReference type="RefSeq" id="WP_284297916.1">
    <property type="nucleotide sequence ID" value="NZ_BSSV01000003.1"/>
</dbReference>
<organism evidence="18 19">
    <name type="scientific">Thalassotalea loyana</name>
    <dbReference type="NCBI Taxonomy" id="280483"/>
    <lineage>
        <taxon>Bacteria</taxon>
        <taxon>Pseudomonadati</taxon>
        <taxon>Pseudomonadota</taxon>
        <taxon>Gammaproteobacteria</taxon>
        <taxon>Alteromonadales</taxon>
        <taxon>Colwelliaceae</taxon>
        <taxon>Thalassotalea</taxon>
    </lineage>
</organism>
<comment type="catalytic activity">
    <reaction evidence="15 16">
        <text>DNA(n) + a 2'-deoxyribonucleoside 5'-triphosphate = DNA(n+1) + diphosphate</text>
        <dbReference type="Rhea" id="RHEA:22508"/>
        <dbReference type="Rhea" id="RHEA-COMP:17339"/>
        <dbReference type="Rhea" id="RHEA-COMP:17340"/>
        <dbReference type="ChEBI" id="CHEBI:33019"/>
        <dbReference type="ChEBI" id="CHEBI:61560"/>
        <dbReference type="ChEBI" id="CHEBI:173112"/>
        <dbReference type="EC" id="2.7.7.7"/>
    </reaction>
</comment>
<evidence type="ECO:0000256" key="3">
    <source>
        <dbReference type="ARBA" id="ARBA00012417"/>
    </source>
</evidence>
<keyword evidence="10 16" id="KW-0378">Hydrolase</keyword>
<keyword evidence="6 16" id="KW-0548">Nucleotidyltransferase</keyword>
<evidence type="ECO:0000256" key="16">
    <source>
        <dbReference type="RuleBase" id="RU364087"/>
    </source>
</evidence>
<dbReference type="EMBL" id="BSSV01000003">
    <property type="protein sequence ID" value="GLX85631.1"/>
    <property type="molecule type" value="Genomic_DNA"/>
</dbReference>
<evidence type="ECO:0000256" key="8">
    <source>
        <dbReference type="ARBA" id="ARBA00022722"/>
    </source>
</evidence>
<sequence length="244" mass="27744">MGHPTELQQERLVILDTETTGINPREGHRIVEIGCVEMINRQLTGRNYHVYINPQFEMEQEVIDVHGLTNEFLADKPLFAEVAQGFIDFIKGAELVIHNAKFDVGFMDHEFNMVGRGLPNTADICKVTDTLMTSKDEFGSPKTLDFLAKHYRVDGLIDRTYHGALIDAQLLAFVYIEMTRRQETLNLSAGSEQSGDKNAIIRLPHDRKALKVVRATADELTEHQTRLDIVADKGSEPIWRKREQ</sequence>
<keyword evidence="13 16" id="KW-0239">DNA-directed DNA polymerase</keyword>
<keyword evidence="7 16" id="KW-0235">DNA replication</keyword>
<dbReference type="InterPro" id="IPR006309">
    <property type="entry name" value="DnaQ_proteo"/>
</dbReference>
<keyword evidence="14 16" id="KW-0464">Manganese</keyword>
<dbReference type="InterPro" id="IPR012337">
    <property type="entry name" value="RNaseH-like_sf"/>
</dbReference>
<evidence type="ECO:0000256" key="6">
    <source>
        <dbReference type="ARBA" id="ARBA00022695"/>
    </source>
</evidence>
<evidence type="ECO:0000256" key="13">
    <source>
        <dbReference type="ARBA" id="ARBA00022932"/>
    </source>
</evidence>
<evidence type="ECO:0000256" key="12">
    <source>
        <dbReference type="ARBA" id="ARBA00022842"/>
    </source>
</evidence>
<comment type="caution">
    <text evidence="18">The sequence shown here is derived from an EMBL/GenBank/DDBJ whole genome shotgun (WGS) entry which is preliminary data.</text>
</comment>
<keyword evidence="19" id="KW-1185">Reference proteome</keyword>
<evidence type="ECO:0000313" key="18">
    <source>
        <dbReference type="EMBL" id="GLX85631.1"/>
    </source>
</evidence>
<evidence type="ECO:0000256" key="15">
    <source>
        <dbReference type="ARBA" id="ARBA00049244"/>
    </source>
</evidence>
<evidence type="ECO:0000256" key="9">
    <source>
        <dbReference type="ARBA" id="ARBA00022723"/>
    </source>
</evidence>
<evidence type="ECO:0000256" key="5">
    <source>
        <dbReference type="ARBA" id="ARBA00022679"/>
    </source>
</evidence>
<dbReference type="Gene3D" id="3.30.420.10">
    <property type="entry name" value="Ribonuclease H-like superfamily/Ribonuclease H"/>
    <property type="match status" value="1"/>
</dbReference>
<comment type="cofactor">
    <cofactor evidence="2 16">
        <name>Mg(2+)</name>
        <dbReference type="ChEBI" id="CHEBI:18420"/>
    </cofactor>
</comment>
<evidence type="ECO:0000256" key="10">
    <source>
        <dbReference type="ARBA" id="ARBA00022801"/>
    </source>
</evidence>
<proteinExistence type="predicted"/>
<keyword evidence="12 16" id="KW-0460">Magnesium</keyword>
<evidence type="ECO:0000256" key="1">
    <source>
        <dbReference type="ARBA" id="ARBA00001936"/>
    </source>
</evidence>
<keyword evidence="8 16" id="KW-0540">Nuclease</keyword>
<accession>A0ABQ6HBZ9</accession>
<dbReference type="PANTHER" id="PTHR30231">
    <property type="entry name" value="DNA POLYMERASE III SUBUNIT EPSILON"/>
    <property type="match status" value="1"/>
</dbReference>
<evidence type="ECO:0000256" key="14">
    <source>
        <dbReference type="ARBA" id="ARBA00023211"/>
    </source>
</evidence>
<evidence type="ECO:0000256" key="11">
    <source>
        <dbReference type="ARBA" id="ARBA00022839"/>
    </source>
</evidence>
<gene>
    <name evidence="16" type="primary">dnaQ</name>
    <name evidence="18" type="ORF">tloyanaT_18830</name>
</gene>
<evidence type="ECO:0000256" key="7">
    <source>
        <dbReference type="ARBA" id="ARBA00022705"/>
    </source>
</evidence>